<dbReference type="InterPro" id="IPR024072">
    <property type="entry name" value="DHFR-like_dom_sf"/>
</dbReference>
<gene>
    <name evidence="2" type="ORF">SAMN06295905_3343</name>
</gene>
<dbReference type="InterPro" id="IPR050765">
    <property type="entry name" value="Riboflavin_Biosynth_HTPR"/>
</dbReference>
<keyword evidence="3" id="KW-1185">Reference proteome</keyword>
<sequence length="185" mass="20490">MRKVTAGLFHSVDGVVQDPFKFQFDSFDDELGQLLTGVEGKVDTVLMGRKGWSEWAGYWPKAEQDMDFAQFINAVPKHVASSSLKAADMAQWSNSSLIEGDFLDYVRALKAQPGGEIGVMGGISLVRQLLFAGLMDELSLITHPVVAGQGRHLFEPSDPTTRLELLRCETTSKGNVVQVYRRRID</sequence>
<dbReference type="SUPFAM" id="SSF53597">
    <property type="entry name" value="Dihydrofolate reductase-like"/>
    <property type="match status" value="1"/>
</dbReference>
<accession>A0A1Y6GC36</accession>
<organism evidence="2 3">
    <name type="scientific">Devosia lucknowensis</name>
    <dbReference type="NCBI Taxonomy" id="1096929"/>
    <lineage>
        <taxon>Bacteria</taxon>
        <taxon>Pseudomonadati</taxon>
        <taxon>Pseudomonadota</taxon>
        <taxon>Alphaproteobacteria</taxon>
        <taxon>Hyphomicrobiales</taxon>
        <taxon>Devosiaceae</taxon>
        <taxon>Devosia</taxon>
    </lineage>
</organism>
<dbReference type="Gene3D" id="3.40.430.10">
    <property type="entry name" value="Dihydrofolate Reductase, subunit A"/>
    <property type="match status" value="1"/>
</dbReference>
<evidence type="ECO:0000313" key="3">
    <source>
        <dbReference type="Proteomes" id="UP000194474"/>
    </source>
</evidence>
<dbReference type="PANTHER" id="PTHR38011">
    <property type="entry name" value="DIHYDROFOLATE REDUCTASE FAMILY PROTEIN (AFU_ORTHOLOGUE AFUA_8G06820)"/>
    <property type="match status" value="1"/>
</dbReference>
<dbReference type="InterPro" id="IPR002734">
    <property type="entry name" value="RibDG_C"/>
</dbReference>
<evidence type="ECO:0000259" key="1">
    <source>
        <dbReference type="Pfam" id="PF01872"/>
    </source>
</evidence>
<reference evidence="3" key="1">
    <citation type="submission" date="2017-04" db="EMBL/GenBank/DDBJ databases">
        <authorList>
            <person name="Varghese N."/>
            <person name="Submissions S."/>
        </authorList>
    </citation>
    <scope>NUCLEOTIDE SEQUENCE [LARGE SCALE GENOMIC DNA]</scope>
</reference>
<dbReference type="Pfam" id="PF01872">
    <property type="entry name" value="RibD_C"/>
    <property type="match status" value="1"/>
</dbReference>
<dbReference type="GO" id="GO:0009231">
    <property type="term" value="P:riboflavin biosynthetic process"/>
    <property type="evidence" value="ECO:0007669"/>
    <property type="project" value="InterPro"/>
</dbReference>
<dbReference type="RefSeq" id="WP_086471664.1">
    <property type="nucleotide sequence ID" value="NZ_FXWK01000002.1"/>
</dbReference>
<dbReference type="GO" id="GO:0008703">
    <property type="term" value="F:5-amino-6-(5-phosphoribosylamino)uracil reductase activity"/>
    <property type="evidence" value="ECO:0007669"/>
    <property type="project" value="InterPro"/>
</dbReference>
<protein>
    <submittedName>
        <fullName evidence="2">Dihydrofolate reductase</fullName>
    </submittedName>
</protein>
<proteinExistence type="predicted"/>
<feature type="domain" description="Bacterial bifunctional deaminase-reductase C-terminal" evidence="1">
    <location>
        <begin position="2"/>
        <end position="176"/>
    </location>
</feature>
<dbReference type="PANTHER" id="PTHR38011:SF2">
    <property type="entry name" value="BIFUNCTIONAL DEAMINASE-REDUCTASE DOMAIN PROTEIN"/>
    <property type="match status" value="1"/>
</dbReference>
<evidence type="ECO:0000313" key="2">
    <source>
        <dbReference type="EMBL" id="SMQ86047.1"/>
    </source>
</evidence>
<name>A0A1Y6GC36_9HYPH</name>
<dbReference type="AlphaFoldDB" id="A0A1Y6GC36"/>
<dbReference type="Proteomes" id="UP000194474">
    <property type="component" value="Unassembled WGS sequence"/>
</dbReference>
<dbReference type="OrthoDB" id="7342392at2"/>
<dbReference type="EMBL" id="FXWK01000002">
    <property type="protein sequence ID" value="SMQ86047.1"/>
    <property type="molecule type" value="Genomic_DNA"/>
</dbReference>